<sequence>MKTELSVDEYNAVLVRFYDNVIKPYKECDTELIISKPSEDIFDSTSVISDKALKKLQAFCSSANKSTGSSHPLDQERWFAFICQTVDDGKTFDYSVLAKFLQDENYLGKKSDEFNGVMGDFAWDEDQAYELGNEYENSCVILRYYKKIRGI</sequence>
<reference evidence="1 2" key="1">
    <citation type="submission" date="2023-11" db="EMBL/GenBank/DDBJ databases">
        <title>Draft genome sequence of a psychrophilic Clostridium strain from permafrost water brine.</title>
        <authorList>
            <person name="Shcherbakova V.A."/>
            <person name="Trubitsyn V.E."/>
            <person name="Zakharyuk A.G."/>
        </authorList>
    </citation>
    <scope>NUCLEOTIDE SEQUENCE [LARGE SCALE GENOMIC DNA]</scope>
    <source>
        <strain evidence="1 2">14F</strain>
    </source>
</reference>
<accession>A0ABU7UX40</accession>
<dbReference type="RefSeq" id="WP_216254257.1">
    <property type="nucleotide sequence ID" value="NZ_JAZHFS010000035.1"/>
</dbReference>
<gene>
    <name evidence="1" type="ORF">SJI18_22105</name>
</gene>
<keyword evidence="2" id="KW-1185">Reference proteome</keyword>
<evidence type="ECO:0000313" key="2">
    <source>
        <dbReference type="Proteomes" id="UP001498469"/>
    </source>
</evidence>
<proteinExistence type="predicted"/>
<dbReference type="Proteomes" id="UP001498469">
    <property type="component" value="Unassembled WGS sequence"/>
</dbReference>
<organism evidence="1 2">
    <name type="scientific">Clostridium frigoriphilum</name>
    <dbReference type="NCBI Taxonomy" id="443253"/>
    <lineage>
        <taxon>Bacteria</taxon>
        <taxon>Bacillati</taxon>
        <taxon>Bacillota</taxon>
        <taxon>Clostridia</taxon>
        <taxon>Eubacteriales</taxon>
        <taxon>Clostridiaceae</taxon>
        <taxon>Clostridium</taxon>
    </lineage>
</organism>
<name>A0ABU7UX40_9CLOT</name>
<evidence type="ECO:0000313" key="1">
    <source>
        <dbReference type="EMBL" id="MEF2114980.1"/>
    </source>
</evidence>
<comment type="caution">
    <text evidence="1">The sequence shown here is derived from an EMBL/GenBank/DDBJ whole genome shotgun (WGS) entry which is preliminary data.</text>
</comment>
<dbReference type="EMBL" id="JAZHFS010000035">
    <property type="protein sequence ID" value="MEF2114980.1"/>
    <property type="molecule type" value="Genomic_DNA"/>
</dbReference>
<protein>
    <submittedName>
        <fullName evidence="1">Uncharacterized protein</fullName>
    </submittedName>
</protein>